<proteinExistence type="predicted"/>
<dbReference type="EMBL" id="BPLQ01008690">
    <property type="protein sequence ID" value="GIY38923.1"/>
    <property type="molecule type" value="Genomic_DNA"/>
</dbReference>
<name>A0AAV4SX27_9ARAC</name>
<dbReference type="AlphaFoldDB" id="A0AAV4SX27"/>
<sequence length="115" mass="12448">MGVMLVTIPKYPLIRGPTSPLSDFSPPPLGEGVPRKAFSAASTSESRSPGTTPQERSPATTHKKRRKMQNELPGPPGILSGGLKGGMDEGQRKQEKGPMQMKALPRDAVQHERFM</sequence>
<dbReference type="Proteomes" id="UP001054837">
    <property type="component" value="Unassembled WGS sequence"/>
</dbReference>
<evidence type="ECO:0000256" key="1">
    <source>
        <dbReference type="SAM" id="MobiDB-lite"/>
    </source>
</evidence>
<gene>
    <name evidence="2" type="ORF">CDAR_109531</name>
</gene>
<evidence type="ECO:0000313" key="2">
    <source>
        <dbReference type="EMBL" id="GIY38923.1"/>
    </source>
</evidence>
<accession>A0AAV4SX27</accession>
<reference evidence="2 3" key="1">
    <citation type="submission" date="2021-06" db="EMBL/GenBank/DDBJ databases">
        <title>Caerostris darwini draft genome.</title>
        <authorList>
            <person name="Kono N."/>
            <person name="Arakawa K."/>
        </authorList>
    </citation>
    <scope>NUCLEOTIDE SEQUENCE [LARGE SCALE GENOMIC DNA]</scope>
</reference>
<keyword evidence="3" id="KW-1185">Reference proteome</keyword>
<feature type="compositionally biased region" description="Polar residues" evidence="1">
    <location>
        <begin position="40"/>
        <end position="60"/>
    </location>
</feature>
<feature type="region of interest" description="Disordered" evidence="1">
    <location>
        <begin position="11"/>
        <end position="115"/>
    </location>
</feature>
<feature type="compositionally biased region" description="Basic and acidic residues" evidence="1">
    <location>
        <begin position="104"/>
        <end position="115"/>
    </location>
</feature>
<evidence type="ECO:0000313" key="3">
    <source>
        <dbReference type="Proteomes" id="UP001054837"/>
    </source>
</evidence>
<protein>
    <submittedName>
        <fullName evidence="2">Uncharacterized protein</fullName>
    </submittedName>
</protein>
<comment type="caution">
    <text evidence="2">The sequence shown here is derived from an EMBL/GenBank/DDBJ whole genome shotgun (WGS) entry which is preliminary data.</text>
</comment>
<organism evidence="2 3">
    <name type="scientific">Caerostris darwini</name>
    <dbReference type="NCBI Taxonomy" id="1538125"/>
    <lineage>
        <taxon>Eukaryota</taxon>
        <taxon>Metazoa</taxon>
        <taxon>Ecdysozoa</taxon>
        <taxon>Arthropoda</taxon>
        <taxon>Chelicerata</taxon>
        <taxon>Arachnida</taxon>
        <taxon>Araneae</taxon>
        <taxon>Araneomorphae</taxon>
        <taxon>Entelegynae</taxon>
        <taxon>Araneoidea</taxon>
        <taxon>Araneidae</taxon>
        <taxon>Caerostris</taxon>
    </lineage>
</organism>
<feature type="compositionally biased region" description="Basic and acidic residues" evidence="1">
    <location>
        <begin position="86"/>
        <end position="96"/>
    </location>
</feature>